<comment type="pathway">
    <text evidence="1 8 13">Porphyrin-containing compound metabolism; protoporphyrin-IX biosynthesis; 5-aminolevulinate from L-glutamyl-tRNA(Glu): step 1/2.</text>
</comment>
<feature type="domain" description="Quinate/shikimate 5-dehydrogenase/glutamyl-tRNA reductase" evidence="15">
    <location>
        <begin position="195"/>
        <end position="318"/>
    </location>
</feature>
<dbReference type="InterPro" id="IPR036453">
    <property type="entry name" value="GluRdtase_dimer_dom_sf"/>
</dbReference>
<evidence type="ECO:0000259" key="15">
    <source>
        <dbReference type="Pfam" id="PF01488"/>
    </source>
</evidence>
<proteinExistence type="inferred from homology"/>
<accession>A0A6F8YH67</accession>
<reference evidence="17 18" key="1">
    <citation type="submission" date="2020-03" db="EMBL/GenBank/DDBJ databases">
        <title>Whole genome shotgun sequence of Phytohabitans suffuscus NBRC 105367.</title>
        <authorList>
            <person name="Komaki H."/>
            <person name="Tamura T."/>
        </authorList>
    </citation>
    <scope>NUCLEOTIDE SEQUENCE [LARGE SCALE GENOMIC DNA]</scope>
    <source>
        <strain evidence="17 18">NBRC 105367</strain>
    </source>
</reference>
<dbReference type="GO" id="GO:0019353">
    <property type="term" value="P:protoporphyrinogen IX biosynthetic process from glutamate"/>
    <property type="evidence" value="ECO:0007669"/>
    <property type="project" value="TreeGrafter"/>
</dbReference>
<comment type="miscellaneous">
    <text evidence="8">During catalysis, the active site Cys acts as a nucleophile attacking the alpha-carbonyl group of tRNA-bound glutamate with the formation of a thioester intermediate between enzyme and glutamate, and the concomitant release of tRNA(Glu). The thioester intermediate is finally reduced by direct hydride transfer from NADPH, to form the product GSA.</text>
</comment>
<feature type="binding site" evidence="8 11">
    <location>
        <begin position="205"/>
        <end position="210"/>
    </location>
    <ligand>
        <name>NADP(+)</name>
        <dbReference type="ChEBI" id="CHEBI:58349"/>
    </ligand>
</feature>
<dbReference type="KEGG" id="psuu:Psuf_027490"/>
<dbReference type="FunFam" id="3.30.460.30:FF:000001">
    <property type="entry name" value="Glutamyl-tRNA reductase"/>
    <property type="match status" value="1"/>
</dbReference>
<dbReference type="InterPro" id="IPR036291">
    <property type="entry name" value="NAD(P)-bd_dom_sf"/>
</dbReference>
<dbReference type="HAMAP" id="MF_00087">
    <property type="entry name" value="Glu_tRNA_reductase"/>
    <property type="match status" value="1"/>
</dbReference>
<dbReference type="SUPFAM" id="SSF51735">
    <property type="entry name" value="NAD(P)-binding Rossmann-fold domains"/>
    <property type="match status" value="1"/>
</dbReference>
<reference evidence="17 18" key="2">
    <citation type="submission" date="2020-03" db="EMBL/GenBank/DDBJ databases">
        <authorList>
            <person name="Ichikawa N."/>
            <person name="Kimura A."/>
            <person name="Kitahashi Y."/>
            <person name="Uohara A."/>
        </authorList>
    </citation>
    <scope>NUCLEOTIDE SEQUENCE [LARGE SCALE GENOMIC DNA]</scope>
    <source>
        <strain evidence="17 18">NBRC 105367</strain>
    </source>
</reference>
<comment type="subunit">
    <text evidence="8">Homodimer.</text>
</comment>
<dbReference type="Gene3D" id="3.30.460.30">
    <property type="entry name" value="Glutamyl-tRNA reductase, N-terminal domain"/>
    <property type="match status" value="1"/>
</dbReference>
<feature type="binding site" evidence="8 10">
    <location>
        <position position="120"/>
    </location>
    <ligand>
        <name>substrate</name>
    </ligand>
</feature>
<dbReference type="CDD" id="cd05213">
    <property type="entry name" value="NAD_bind_Glutamyl_tRNA_reduct"/>
    <property type="match status" value="1"/>
</dbReference>
<evidence type="ECO:0000313" key="18">
    <source>
        <dbReference type="Proteomes" id="UP000503011"/>
    </source>
</evidence>
<dbReference type="Pfam" id="PF05201">
    <property type="entry name" value="GlutR_N"/>
    <property type="match status" value="1"/>
</dbReference>
<keyword evidence="4 8" id="KW-0521">NADP</keyword>
<dbReference type="PANTHER" id="PTHR43013:SF1">
    <property type="entry name" value="GLUTAMYL-TRNA REDUCTASE"/>
    <property type="match status" value="1"/>
</dbReference>
<feature type="site" description="Important for activity" evidence="8 12">
    <location>
        <position position="99"/>
    </location>
</feature>
<dbReference type="PROSITE" id="PS00747">
    <property type="entry name" value="GLUTR"/>
    <property type="match status" value="1"/>
</dbReference>
<evidence type="ECO:0000256" key="13">
    <source>
        <dbReference type="RuleBase" id="RU000584"/>
    </source>
</evidence>
<dbReference type="Pfam" id="PF01488">
    <property type="entry name" value="Shikimate_DH"/>
    <property type="match status" value="1"/>
</dbReference>
<dbReference type="RefSeq" id="WP_173157075.1">
    <property type="nucleotide sequence ID" value="NZ_AP022871.1"/>
</dbReference>
<evidence type="ECO:0000256" key="10">
    <source>
        <dbReference type="PIRSR" id="PIRSR000445-2"/>
    </source>
</evidence>
<evidence type="ECO:0000256" key="4">
    <source>
        <dbReference type="ARBA" id="ARBA00022857"/>
    </source>
</evidence>
<dbReference type="GO" id="GO:0008883">
    <property type="term" value="F:glutamyl-tRNA reductase activity"/>
    <property type="evidence" value="ECO:0007669"/>
    <property type="project" value="UniProtKB-UniRule"/>
</dbReference>
<dbReference type="InterPro" id="IPR036343">
    <property type="entry name" value="GluRdtase_N_sf"/>
</dbReference>
<dbReference type="PANTHER" id="PTHR43013">
    <property type="entry name" value="GLUTAMYL-TRNA REDUCTASE"/>
    <property type="match status" value="1"/>
</dbReference>
<protein>
    <recommendedName>
        <fullName evidence="3 8">Glutamyl-tRNA reductase</fullName>
        <shortName evidence="8">GluTR</shortName>
        <ecNumber evidence="3 8">1.2.1.70</ecNumber>
    </recommendedName>
</protein>
<dbReference type="NCBIfam" id="NF000744">
    <property type="entry name" value="PRK00045.1-3"/>
    <property type="match status" value="1"/>
</dbReference>
<keyword evidence="18" id="KW-1185">Reference proteome</keyword>
<feature type="binding site" evidence="8 10">
    <location>
        <begin position="49"/>
        <end position="52"/>
    </location>
    <ligand>
        <name>substrate</name>
    </ligand>
</feature>
<dbReference type="GO" id="GO:0050661">
    <property type="term" value="F:NADP binding"/>
    <property type="evidence" value="ECO:0007669"/>
    <property type="project" value="InterPro"/>
</dbReference>
<dbReference type="InterPro" id="IPR000343">
    <property type="entry name" value="4pyrrol_synth_GluRdtase"/>
</dbReference>
<dbReference type="Gene3D" id="3.40.50.720">
    <property type="entry name" value="NAD(P)-binding Rossmann-like Domain"/>
    <property type="match status" value="1"/>
</dbReference>
<comment type="catalytic activity">
    <reaction evidence="7 8 13">
        <text>(S)-4-amino-5-oxopentanoate + tRNA(Glu) + NADP(+) = L-glutamyl-tRNA(Glu) + NADPH + H(+)</text>
        <dbReference type="Rhea" id="RHEA:12344"/>
        <dbReference type="Rhea" id="RHEA-COMP:9663"/>
        <dbReference type="Rhea" id="RHEA-COMP:9680"/>
        <dbReference type="ChEBI" id="CHEBI:15378"/>
        <dbReference type="ChEBI" id="CHEBI:57501"/>
        <dbReference type="ChEBI" id="CHEBI:57783"/>
        <dbReference type="ChEBI" id="CHEBI:58349"/>
        <dbReference type="ChEBI" id="CHEBI:78442"/>
        <dbReference type="ChEBI" id="CHEBI:78520"/>
        <dbReference type="EC" id="1.2.1.70"/>
    </reaction>
</comment>
<evidence type="ECO:0000256" key="2">
    <source>
        <dbReference type="ARBA" id="ARBA00005916"/>
    </source>
</evidence>
<dbReference type="UniPathway" id="UPA00251">
    <property type="reaction ID" value="UER00316"/>
</dbReference>
<evidence type="ECO:0000256" key="12">
    <source>
        <dbReference type="PIRSR" id="PIRSR000445-4"/>
    </source>
</evidence>
<dbReference type="InterPro" id="IPR018214">
    <property type="entry name" value="GluRdtase_CS"/>
</dbReference>
<evidence type="ECO:0000313" key="17">
    <source>
        <dbReference type="EMBL" id="BCB85436.1"/>
    </source>
</evidence>
<feature type="domain" description="Tetrapyrrole biosynthesis glutamyl-tRNA reductase dimerisation" evidence="14">
    <location>
        <begin position="334"/>
        <end position="432"/>
    </location>
</feature>
<dbReference type="SUPFAM" id="SSF69742">
    <property type="entry name" value="Glutamyl tRNA-reductase catalytic, N-terminal domain"/>
    <property type="match status" value="1"/>
</dbReference>
<dbReference type="EMBL" id="AP022871">
    <property type="protein sequence ID" value="BCB85436.1"/>
    <property type="molecule type" value="Genomic_DNA"/>
</dbReference>
<evidence type="ECO:0000256" key="11">
    <source>
        <dbReference type="PIRSR" id="PIRSR000445-3"/>
    </source>
</evidence>
<evidence type="ECO:0000256" key="8">
    <source>
        <dbReference type="HAMAP-Rule" id="MF_00087"/>
    </source>
</evidence>
<keyword evidence="6 8" id="KW-0627">Porphyrin biosynthesis</keyword>
<dbReference type="SUPFAM" id="SSF69075">
    <property type="entry name" value="Glutamyl tRNA-reductase dimerization domain"/>
    <property type="match status" value="1"/>
</dbReference>
<sequence length="450" mass="46935">MNLIVVGASYRTAPVSILEQIAVAPTDLATVHDRLLAQAYVSEAVVLSTCNRVEVYAAVNGFHGGLGEICTVLGARAGRSSADLADHLYVHYDAAAVRHAFRVASGLDSMVVGEAQILGQLREAYQAAIDHESAGRLLHELMQQALRVGKRAHTETGIDRAGQSVVTAALGVAASALAGDHDCLLGVDCEHPPADLAGRPALVIGAGAMGSLSLATLSRAGAGPLTVTNRGAGRAERLASAYGATAVPYADLPTALAGVDVVATATASSEHVLTREAVSRAVEGRDRPLVILDLAVPRDVEPAAAEVPGVVVIDIDRLAASLRTGPAAADEAAVETIVAAEVEAFLGWLRGADVAPTVAALRTRADDVVTAELRRLAQRRPDLTDEQRADVAHTVHRVVQRLLHSPTVRVRQLAAEPGGDQYTALLRELFDLEVPHSAQAGEVPDLEDKS</sequence>
<feature type="binding site" evidence="8 10">
    <location>
        <begin position="114"/>
        <end position="116"/>
    </location>
    <ligand>
        <name>substrate</name>
    </ligand>
</feature>
<dbReference type="AlphaFoldDB" id="A0A6F8YH67"/>
<evidence type="ECO:0000259" key="14">
    <source>
        <dbReference type="Pfam" id="PF00745"/>
    </source>
</evidence>
<feature type="binding site" evidence="8 10">
    <location>
        <position position="109"/>
    </location>
    <ligand>
        <name>substrate</name>
    </ligand>
</feature>
<comment type="similarity">
    <text evidence="2 8 13">Belongs to the glutamyl-tRNA reductase family.</text>
</comment>
<dbReference type="NCBIfam" id="TIGR01035">
    <property type="entry name" value="hemA"/>
    <property type="match status" value="1"/>
</dbReference>
<evidence type="ECO:0000256" key="1">
    <source>
        <dbReference type="ARBA" id="ARBA00005059"/>
    </source>
</evidence>
<dbReference type="Pfam" id="PF00745">
    <property type="entry name" value="GlutR_dimer"/>
    <property type="match status" value="1"/>
</dbReference>
<keyword evidence="5 8" id="KW-0560">Oxidoreductase</keyword>
<dbReference type="PIRSF" id="PIRSF000445">
    <property type="entry name" value="4pyrrol_synth_GluRdtase"/>
    <property type="match status" value="1"/>
</dbReference>
<comment type="domain">
    <text evidence="8">Possesses an unusual extended V-shaped dimeric structure with each monomer consisting of three distinct domains arranged along a curved 'spinal' alpha-helix. The N-terminal catalytic domain specifically recognizes the glutamate moiety of the substrate. The second domain is the NADPH-binding domain, and the third C-terminal domain is responsible for dimerization.</text>
</comment>
<feature type="active site" description="Nucleophile" evidence="8 9">
    <location>
        <position position="50"/>
    </location>
</feature>
<gene>
    <name evidence="8 17" type="primary">hemA</name>
    <name evidence="17" type="ORF">Psuf_027490</name>
</gene>
<dbReference type="InterPro" id="IPR006151">
    <property type="entry name" value="Shikm_DH/Glu-tRNA_Rdtase"/>
</dbReference>
<evidence type="ECO:0000256" key="3">
    <source>
        <dbReference type="ARBA" id="ARBA00012970"/>
    </source>
</evidence>
<evidence type="ECO:0000256" key="6">
    <source>
        <dbReference type="ARBA" id="ARBA00023244"/>
    </source>
</evidence>
<evidence type="ECO:0000256" key="7">
    <source>
        <dbReference type="ARBA" id="ARBA00047464"/>
    </source>
</evidence>
<dbReference type="InterPro" id="IPR015896">
    <property type="entry name" value="4pyrrol_synth_GluRdtase_dimer"/>
</dbReference>
<dbReference type="EC" id="1.2.1.70" evidence="3 8"/>
<organism evidence="17 18">
    <name type="scientific">Phytohabitans suffuscus</name>
    <dbReference type="NCBI Taxonomy" id="624315"/>
    <lineage>
        <taxon>Bacteria</taxon>
        <taxon>Bacillati</taxon>
        <taxon>Actinomycetota</taxon>
        <taxon>Actinomycetes</taxon>
        <taxon>Micromonosporales</taxon>
        <taxon>Micromonosporaceae</taxon>
    </lineage>
</organism>
<dbReference type="InterPro" id="IPR015895">
    <property type="entry name" value="4pyrrol_synth_GluRdtase_N"/>
</dbReference>
<evidence type="ECO:0000256" key="5">
    <source>
        <dbReference type="ARBA" id="ARBA00023002"/>
    </source>
</evidence>
<feature type="domain" description="Glutamyl-tRNA reductase N-terminal" evidence="16">
    <location>
        <begin position="6"/>
        <end position="156"/>
    </location>
</feature>
<dbReference type="Proteomes" id="UP000503011">
    <property type="component" value="Chromosome"/>
</dbReference>
<comment type="function">
    <text evidence="8">Catalyzes the NADPH-dependent reduction of glutamyl-tRNA(Glu) to glutamate 1-semialdehyde (GSA).</text>
</comment>
<evidence type="ECO:0000259" key="16">
    <source>
        <dbReference type="Pfam" id="PF05201"/>
    </source>
</evidence>
<name>A0A6F8YH67_9ACTN</name>
<evidence type="ECO:0000256" key="9">
    <source>
        <dbReference type="PIRSR" id="PIRSR000445-1"/>
    </source>
</evidence>